<keyword evidence="9" id="KW-0732">Signal</keyword>
<dbReference type="Pfam" id="PF02129">
    <property type="entry name" value="Peptidase_S15"/>
    <property type="match status" value="1"/>
</dbReference>
<dbReference type="Gene3D" id="3.40.50.1820">
    <property type="entry name" value="alpha/beta hydrolase"/>
    <property type="match status" value="2"/>
</dbReference>
<dbReference type="NCBIfam" id="TIGR00976">
    <property type="entry name" value="CocE_NonD"/>
    <property type="match status" value="1"/>
</dbReference>
<comment type="similarity">
    <text evidence="2">Belongs to the peptidase S15 family.</text>
</comment>
<dbReference type="Proteomes" id="UP000237846">
    <property type="component" value="Unassembled WGS sequence"/>
</dbReference>
<evidence type="ECO:0000259" key="10">
    <source>
        <dbReference type="SMART" id="SM00939"/>
    </source>
</evidence>
<dbReference type="InterPro" id="IPR013736">
    <property type="entry name" value="Xaa-Pro_dipept_C"/>
</dbReference>
<feature type="chain" id="PRO_5015554280" description="Xaa-Pro dipeptidyl-peptidase" evidence="9">
    <location>
        <begin position="19"/>
        <end position="610"/>
    </location>
</feature>
<proteinExistence type="inferred from homology"/>
<evidence type="ECO:0000256" key="6">
    <source>
        <dbReference type="ARBA" id="ARBA00022801"/>
    </source>
</evidence>
<comment type="catalytic activity">
    <reaction evidence="1">
        <text>Hydrolyzes Xaa-Pro-|- bonds to release unblocked, N-terminal dipeptides from substrates including Ala-Pro-|-p-nitroanilide and (sequentially) Tyr-Pro-|-Phe-Pro-|-Gly-Pro-|-Ile.</text>
        <dbReference type="EC" id="3.4.14.11"/>
    </reaction>
</comment>
<dbReference type="GO" id="GO:0006508">
    <property type="term" value="P:proteolysis"/>
    <property type="evidence" value="ECO:0007669"/>
    <property type="project" value="UniProtKB-KW"/>
</dbReference>
<dbReference type="AlphaFoldDB" id="A0A2T0PVB4"/>
<dbReference type="PANTHER" id="PTHR43056:SF10">
    <property type="entry name" value="COCE_NOND FAMILY, PUTATIVE (AFU_ORTHOLOGUE AFUA_7G00600)-RELATED"/>
    <property type="match status" value="1"/>
</dbReference>
<gene>
    <name evidence="11" type="ORF">CLV72_10982</name>
</gene>
<evidence type="ECO:0000256" key="2">
    <source>
        <dbReference type="ARBA" id="ARBA00010819"/>
    </source>
</evidence>
<evidence type="ECO:0000256" key="8">
    <source>
        <dbReference type="ARBA" id="ARBA00030045"/>
    </source>
</evidence>
<dbReference type="EMBL" id="PVZC01000009">
    <property type="protein sequence ID" value="PRX95474.1"/>
    <property type="molecule type" value="Genomic_DNA"/>
</dbReference>
<dbReference type="Gene3D" id="2.60.120.260">
    <property type="entry name" value="Galactose-binding domain-like"/>
    <property type="match status" value="1"/>
</dbReference>
<dbReference type="InterPro" id="IPR008252">
    <property type="entry name" value="Pept_S15_Xpro"/>
</dbReference>
<keyword evidence="4" id="KW-0031">Aminopeptidase</keyword>
<sequence>MIILVTALAAGLAAPAPAAARSDTGGVSVVGGTTQPVFSHAEAIREEVYVETGVDSDADGSPDRVYAQIMRPAETAEGMRVPVVYEMSPYRAGLNELEFHDVDRELPPPGQRRPEPAPSVLRAQQRDLFTQTYYDDHFVPRGYAVVLAESIGTGASEGCPTAGDRSETLAAAAVVDWLNGRAEGFTAAGEPLTADWTTGAVGMMGVSYNGTLPNAVAATGVEGLRTIVPIAAISSWYDYYRSDGLVVAPGGYQGEDADVLARAVYTREDREVCAALMDELEAGQDRDSGDLTGFWRERDYLGDADRVEASVFVVHGLNDWNVKTRHFAQWWDALGRNGVDRRLWLHQSGHADPASVRRDEWLTAITRWMDHWLYGVDNGVMAEPAVEIQREDLSWTTADAWPAAGTRDVRLGLTAGTGGAGAIGPVPGRAASGGQPLTDDAARTAEELAADPEAADPNRLAYLSPPLAEDVRISGTPTVELRASLDNRPAANLTALLVDYGTAERLDYDAGSGELRSTDYEIVTRGWTDPNNRHSPAFTSPVRQGADYRFTVEMQPDDYVFEAGHRIGLVVIASDREYTQRPAPGTRFTVTPGHSRITLPVVGGPGALGG</sequence>
<accession>A0A2T0PVB4</accession>
<evidence type="ECO:0000256" key="1">
    <source>
        <dbReference type="ARBA" id="ARBA00000123"/>
    </source>
</evidence>
<dbReference type="InterPro" id="IPR008979">
    <property type="entry name" value="Galactose-bd-like_sf"/>
</dbReference>
<comment type="caution">
    <text evidence="11">The sequence shown here is derived from an EMBL/GenBank/DDBJ whole genome shotgun (WGS) entry which is preliminary data.</text>
</comment>
<keyword evidence="5" id="KW-0645">Protease</keyword>
<dbReference type="GO" id="GO:0008236">
    <property type="term" value="F:serine-type peptidase activity"/>
    <property type="evidence" value="ECO:0007669"/>
    <property type="project" value="UniProtKB-KW"/>
</dbReference>
<name>A0A2T0PVB4_9ACTN</name>
<protein>
    <recommendedName>
        <fullName evidence="3">Xaa-Pro dipeptidyl-peptidase</fullName>
        <ecNumber evidence="3">3.4.14.11</ecNumber>
    </recommendedName>
    <alternativeName>
        <fullName evidence="8">X-prolyl-dipeptidyl aminopeptidase</fullName>
    </alternativeName>
</protein>
<evidence type="ECO:0000256" key="5">
    <source>
        <dbReference type="ARBA" id="ARBA00022670"/>
    </source>
</evidence>
<evidence type="ECO:0000256" key="9">
    <source>
        <dbReference type="SAM" id="SignalP"/>
    </source>
</evidence>
<dbReference type="SUPFAM" id="SSF49785">
    <property type="entry name" value="Galactose-binding domain-like"/>
    <property type="match status" value="1"/>
</dbReference>
<feature type="signal peptide" evidence="9">
    <location>
        <begin position="1"/>
        <end position="18"/>
    </location>
</feature>
<evidence type="ECO:0000256" key="3">
    <source>
        <dbReference type="ARBA" id="ARBA00012463"/>
    </source>
</evidence>
<dbReference type="GO" id="GO:0008239">
    <property type="term" value="F:dipeptidyl-peptidase activity"/>
    <property type="evidence" value="ECO:0007669"/>
    <property type="project" value="UniProtKB-EC"/>
</dbReference>
<evidence type="ECO:0000256" key="7">
    <source>
        <dbReference type="ARBA" id="ARBA00022825"/>
    </source>
</evidence>
<dbReference type="PANTHER" id="PTHR43056">
    <property type="entry name" value="PEPTIDASE S9 PROLYL OLIGOPEPTIDASE"/>
    <property type="match status" value="1"/>
</dbReference>
<feature type="domain" description="Xaa-Pro dipeptidyl-peptidase C-terminal" evidence="10">
    <location>
        <begin position="366"/>
        <end position="598"/>
    </location>
</feature>
<dbReference type="SMART" id="SM00939">
    <property type="entry name" value="PepX_C"/>
    <property type="match status" value="1"/>
</dbReference>
<dbReference type="PRINTS" id="PR00923">
    <property type="entry name" value="LACTOPTASE"/>
</dbReference>
<dbReference type="InterPro" id="IPR005674">
    <property type="entry name" value="CocE/Ser_esterase"/>
</dbReference>
<evidence type="ECO:0000256" key="4">
    <source>
        <dbReference type="ARBA" id="ARBA00022438"/>
    </source>
</evidence>
<organism evidence="11 12">
    <name type="scientific">Allonocardiopsis opalescens</name>
    <dbReference type="NCBI Taxonomy" id="1144618"/>
    <lineage>
        <taxon>Bacteria</taxon>
        <taxon>Bacillati</taxon>
        <taxon>Actinomycetota</taxon>
        <taxon>Actinomycetes</taxon>
        <taxon>Streptosporangiales</taxon>
        <taxon>Allonocardiopsis</taxon>
    </lineage>
</organism>
<keyword evidence="7" id="KW-0720">Serine protease</keyword>
<dbReference type="GO" id="GO:0004177">
    <property type="term" value="F:aminopeptidase activity"/>
    <property type="evidence" value="ECO:0007669"/>
    <property type="project" value="UniProtKB-KW"/>
</dbReference>
<dbReference type="InterPro" id="IPR029058">
    <property type="entry name" value="AB_hydrolase_fold"/>
</dbReference>
<dbReference type="InterPro" id="IPR000383">
    <property type="entry name" value="Xaa-Pro-like_dom"/>
</dbReference>
<dbReference type="EC" id="3.4.14.11" evidence="3"/>
<keyword evidence="6" id="KW-0378">Hydrolase</keyword>
<evidence type="ECO:0000313" key="11">
    <source>
        <dbReference type="EMBL" id="PRX95474.1"/>
    </source>
</evidence>
<keyword evidence="12" id="KW-1185">Reference proteome</keyword>
<evidence type="ECO:0000313" key="12">
    <source>
        <dbReference type="Proteomes" id="UP000237846"/>
    </source>
</evidence>
<dbReference type="SUPFAM" id="SSF53474">
    <property type="entry name" value="alpha/beta-Hydrolases"/>
    <property type="match status" value="1"/>
</dbReference>
<dbReference type="Pfam" id="PF08530">
    <property type="entry name" value="PepX_C"/>
    <property type="match status" value="1"/>
</dbReference>
<dbReference type="NCBIfam" id="NF003780">
    <property type="entry name" value="PRK05371.1-1"/>
    <property type="match status" value="1"/>
</dbReference>
<reference evidence="11 12" key="1">
    <citation type="submission" date="2018-03" db="EMBL/GenBank/DDBJ databases">
        <title>Genomic Encyclopedia of Archaeal and Bacterial Type Strains, Phase II (KMG-II): from individual species to whole genera.</title>
        <authorList>
            <person name="Goeker M."/>
        </authorList>
    </citation>
    <scope>NUCLEOTIDE SEQUENCE [LARGE SCALE GENOMIC DNA]</scope>
    <source>
        <strain evidence="11 12">DSM 45601</strain>
    </source>
</reference>
<dbReference type="InterPro" id="IPR050585">
    <property type="entry name" value="Xaa-Pro_dipeptidyl-ppase/CocE"/>
</dbReference>